<organism evidence="1 2">
    <name type="scientific">Glossina pallidipes</name>
    <name type="common">Tsetse fly</name>
    <dbReference type="NCBI Taxonomy" id="7398"/>
    <lineage>
        <taxon>Eukaryota</taxon>
        <taxon>Metazoa</taxon>
        <taxon>Ecdysozoa</taxon>
        <taxon>Arthropoda</taxon>
        <taxon>Hexapoda</taxon>
        <taxon>Insecta</taxon>
        <taxon>Pterygota</taxon>
        <taxon>Neoptera</taxon>
        <taxon>Endopterygota</taxon>
        <taxon>Diptera</taxon>
        <taxon>Brachycera</taxon>
        <taxon>Muscomorpha</taxon>
        <taxon>Hippoboscoidea</taxon>
        <taxon>Glossinidae</taxon>
        <taxon>Glossina</taxon>
    </lineage>
</organism>
<sequence length="178" mass="19612">MPSSITSSNRSQNKFEQIRYHTNVEVRKRQTLRVLRIEAGTPPNAKDTNIHIKDIGQSGILSFGGTWSLRLEVCDISGYMKATPANLQSMIEASTAKASADIDHCQCEVKFLHTGSNVNGSHMTSLVALNLAKAFNNCFKFRLAHTLLMPYVLYGLEVVAGTTAANFLKFSRVVNSMS</sequence>
<dbReference type="VEuPathDB" id="VectorBase:GPAI014623"/>
<reference evidence="2" key="1">
    <citation type="submission" date="2014-03" db="EMBL/GenBank/DDBJ databases">
        <authorList>
            <person name="Aksoy S."/>
            <person name="Warren W."/>
            <person name="Wilson R.K."/>
        </authorList>
    </citation>
    <scope>NUCLEOTIDE SEQUENCE [LARGE SCALE GENOMIC DNA]</scope>
    <source>
        <strain evidence="2">IAEA</strain>
    </source>
</reference>
<evidence type="ECO:0000313" key="1">
    <source>
        <dbReference type="EnsemblMetazoa" id="GPAI014623-PA"/>
    </source>
</evidence>
<protein>
    <submittedName>
        <fullName evidence="1">Uncharacterized protein</fullName>
    </submittedName>
</protein>
<accession>A0A1A9ZH79</accession>
<name>A0A1A9ZH79_GLOPL</name>
<dbReference type="AlphaFoldDB" id="A0A1A9ZH79"/>
<dbReference type="EnsemblMetazoa" id="GPAI014623-RA">
    <property type="protein sequence ID" value="GPAI014623-PA"/>
    <property type="gene ID" value="GPAI014623"/>
</dbReference>
<dbReference type="Proteomes" id="UP000092445">
    <property type="component" value="Unassembled WGS sequence"/>
</dbReference>
<evidence type="ECO:0000313" key="2">
    <source>
        <dbReference type="Proteomes" id="UP000092445"/>
    </source>
</evidence>
<reference evidence="1" key="2">
    <citation type="submission" date="2020-05" db="UniProtKB">
        <authorList>
            <consortium name="EnsemblMetazoa"/>
        </authorList>
    </citation>
    <scope>IDENTIFICATION</scope>
    <source>
        <strain evidence="1">IAEA</strain>
    </source>
</reference>
<keyword evidence="2" id="KW-1185">Reference proteome</keyword>
<proteinExistence type="predicted"/>